<protein>
    <submittedName>
        <fullName evidence="2">MBL fold metallo-hydrolase</fullName>
    </submittedName>
</protein>
<organism evidence="2 3">
    <name type="scientific">Mesonia aestuariivivens</name>
    <dbReference type="NCBI Taxonomy" id="2796128"/>
    <lineage>
        <taxon>Bacteria</taxon>
        <taxon>Pseudomonadati</taxon>
        <taxon>Bacteroidota</taxon>
        <taxon>Flavobacteriia</taxon>
        <taxon>Flavobacteriales</taxon>
        <taxon>Flavobacteriaceae</taxon>
        <taxon>Mesonia</taxon>
    </lineage>
</organism>
<dbReference type="SMART" id="SM00849">
    <property type="entry name" value="Lactamase_B"/>
    <property type="match status" value="1"/>
</dbReference>
<proteinExistence type="predicted"/>
<name>A0ABS6W0C9_9FLAO</name>
<dbReference type="PANTHER" id="PTHR47619">
    <property type="entry name" value="METALLO-HYDROLASE YYCJ-RELATED"/>
    <property type="match status" value="1"/>
</dbReference>
<comment type="caution">
    <text evidence="2">The sequence shown here is derived from an EMBL/GenBank/DDBJ whole genome shotgun (WGS) entry which is preliminary data.</text>
</comment>
<reference evidence="2 3" key="1">
    <citation type="submission" date="2021-07" db="EMBL/GenBank/DDBJ databases">
        <title>Mesonia aestuariivivens sp. nov., isolated from a tidal flat.</title>
        <authorList>
            <person name="Kim Y.-O."/>
            <person name="Yoon J.-H."/>
        </authorList>
    </citation>
    <scope>NUCLEOTIDE SEQUENCE [LARGE SCALE GENOMIC DNA]</scope>
    <source>
        <strain evidence="2 3">JHPTF-M18</strain>
    </source>
</reference>
<evidence type="ECO:0000313" key="3">
    <source>
        <dbReference type="Proteomes" id="UP000719267"/>
    </source>
</evidence>
<gene>
    <name evidence="2" type="ORF">KW502_05740</name>
</gene>
<dbReference type="Pfam" id="PF00753">
    <property type="entry name" value="Lactamase_B"/>
    <property type="match status" value="1"/>
</dbReference>
<dbReference type="RefSeq" id="WP_219039576.1">
    <property type="nucleotide sequence ID" value="NZ_JAHWDF010000004.1"/>
</dbReference>
<dbReference type="EMBL" id="JAHWDF010000004">
    <property type="protein sequence ID" value="MBW2961296.1"/>
    <property type="molecule type" value="Genomic_DNA"/>
</dbReference>
<accession>A0ABS6W0C9</accession>
<evidence type="ECO:0000313" key="2">
    <source>
        <dbReference type="EMBL" id="MBW2961296.1"/>
    </source>
</evidence>
<evidence type="ECO:0000259" key="1">
    <source>
        <dbReference type="SMART" id="SM00849"/>
    </source>
</evidence>
<dbReference type="PANTHER" id="PTHR47619:SF1">
    <property type="entry name" value="EXODEOXYRIBONUCLEASE WALJ"/>
    <property type="match status" value="1"/>
</dbReference>
<dbReference type="InterPro" id="IPR052533">
    <property type="entry name" value="WalJ/YycJ-like"/>
</dbReference>
<dbReference type="Proteomes" id="UP000719267">
    <property type="component" value="Unassembled WGS sequence"/>
</dbReference>
<feature type="domain" description="Metallo-beta-lactamase" evidence="1">
    <location>
        <begin position="11"/>
        <end position="178"/>
    </location>
</feature>
<dbReference type="InterPro" id="IPR001279">
    <property type="entry name" value="Metallo-B-lactamas"/>
</dbReference>
<keyword evidence="3" id="KW-1185">Reference proteome</keyword>
<sequence>MNLKVIGTGSKGNAYLLENEEEAILIECGVNIKAIKQAIKFNIKKIVGCLVTHEHGDHAKSIKEVMAAGIQVYATEGTLKACGVFGHHRVCTLVQTTFIIGNFAVKGFDVEHDAAEPVGFLINHKETGNILFLTDTVYSPYTFRGLNNIIIEANYDGEIAKRKLSDMEFLRNRIIQSHMSIDTCIDFLNANDITAVNNIVLIHLSDSNSHEKAFQYRVAKATGKNVTVAYNGLEMEFNKTPFGI</sequence>